<feature type="transmembrane region" description="Helical" evidence="8">
    <location>
        <begin position="118"/>
        <end position="137"/>
    </location>
</feature>
<feature type="transmembrane region" description="Helical" evidence="8">
    <location>
        <begin position="322"/>
        <end position="341"/>
    </location>
</feature>
<keyword evidence="3" id="KW-1003">Cell membrane</keyword>
<dbReference type="InterPro" id="IPR001958">
    <property type="entry name" value="Tet-R_TetA/multi-R_MdtG-like"/>
</dbReference>
<feature type="region of interest" description="Disordered" evidence="7">
    <location>
        <begin position="448"/>
        <end position="475"/>
    </location>
</feature>
<dbReference type="CDD" id="cd17325">
    <property type="entry name" value="MFS_MdtG_SLC18_like"/>
    <property type="match status" value="1"/>
</dbReference>
<dbReference type="PANTHER" id="PTHR43414:SF6">
    <property type="entry name" value="MULTIDRUG RESISTANCE PROTEIN MDTG"/>
    <property type="match status" value="1"/>
</dbReference>
<evidence type="ECO:0000256" key="1">
    <source>
        <dbReference type="ARBA" id="ARBA00004651"/>
    </source>
</evidence>
<evidence type="ECO:0000313" key="11">
    <source>
        <dbReference type="Proteomes" id="UP000007800"/>
    </source>
</evidence>
<dbReference type="Pfam" id="PF07690">
    <property type="entry name" value="MFS_1"/>
    <property type="match status" value="1"/>
</dbReference>
<dbReference type="PROSITE" id="PS00216">
    <property type="entry name" value="SUGAR_TRANSPORT_1"/>
    <property type="match status" value="1"/>
</dbReference>
<keyword evidence="5 8" id="KW-1133">Transmembrane helix</keyword>
<comment type="subcellular location">
    <subcellularLocation>
        <location evidence="1">Cell membrane</location>
        <topology evidence="1">Multi-pass membrane protein</topology>
    </subcellularLocation>
</comment>
<feature type="compositionally biased region" description="Polar residues" evidence="7">
    <location>
        <begin position="452"/>
        <end position="468"/>
    </location>
</feature>
<dbReference type="PRINTS" id="PR01035">
    <property type="entry name" value="TCRTETA"/>
</dbReference>
<dbReference type="Gene3D" id="1.20.1250.20">
    <property type="entry name" value="MFS general substrate transporter like domains"/>
    <property type="match status" value="1"/>
</dbReference>
<dbReference type="InterPro" id="IPR005829">
    <property type="entry name" value="Sugar_transporter_CS"/>
</dbReference>
<evidence type="ECO:0000256" key="7">
    <source>
        <dbReference type="SAM" id="MobiDB-lite"/>
    </source>
</evidence>
<evidence type="ECO:0000256" key="6">
    <source>
        <dbReference type="ARBA" id="ARBA00023136"/>
    </source>
</evidence>
<organism evidence="11">
    <name type="scientific">Perkinsus marinus (strain ATCC 50983 / TXsc)</name>
    <dbReference type="NCBI Taxonomy" id="423536"/>
    <lineage>
        <taxon>Eukaryota</taxon>
        <taxon>Sar</taxon>
        <taxon>Alveolata</taxon>
        <taxon>Perkinsozoa</taxon>
        <taxon>Perkinsea</taxon>
        <taxon>Perkinsida</taxon>
        <taxon>Perkinsidae</taxon>
        <taxon>Perkinsus</taxon>
    </lineage>
</organism>
<feature type="transmembrane region" description="Helical" evidence="8">
    <location>
        <begin position="380"/>
        <end position="400"/>
    </location>
</feature>
<sequence>MTVSLSSLKFLPLPEKVREGPLSPEEYYALSYPKRLVYRTKYNPRRVMDLVILFFGIFIEWLGSTLLAPVTPWYIEDLAPDMNQGTAASILMAAYAVGTFLASLVTGPLSDRLGRRPVLLFAMGIYTVAQFLMANAWDIASFAGFRAMAGISAGTRPVIISFLTDSSRPIDMKLYGVLMGLHVVVGQSVGPAIGGVLATVSLSFPFYFMGVVSAVLFILELLFLRESLEKDESGMPINKFAHPDEKEPPINKYLWPTVVVLGIVSFCAQYLGINWATVFGLLGADEYNLSSSENGGAQGIQAVGTIFTNLIYLQLTKLIPAALLGSLGLVLTMIIVIVPFIHSLTGVIFLGMGLQAGIGLYFAGQAYFTAVISPPKRRGLINSCVMGASNIGGFVGPLVAGNLYDLNVAYPFYLSVILSGVGAISCVFVYFGINYQMSLLEHGAANGDSKEGTTSGESDVSMTDTASSVVVEGRV</sequence>
<dbReference type="PANTHER" id="PTHR43414">
    <property type="entry name" value="MULTIDRUG RESISTANCE PROTEIN MDTG"/>
    <property type="match status" value="1"/>
</dbReference>
<protein>
    <submittedName>
        <fullName evidence="10">Quinolone resistance protein norA, putative</fullName>
    </submittedName>
</protein>
<dbReference type="InParanoid" id="C5KX89"/>
<evidence type="ECO:0000256" key="4">
    <source>
        <dbReference type="ARBA" id="ARBA00022692"/>
    </source>
</evidence>
<name>C5KX89_PERM5</name>
<dbReference type="OMA" id="GINYQMS"/>
<dbReference type="SUPFAM" id="SSF103473">
    <property type="entry name" value="MFS general substrate transporter"/>
    <property type="match status" value="1"/>
</dbReference>
<reference evidence="10 11" key="1">
    <citation type="submission" date="2008-07" db="EMBL/GenBank/DDBJ databases">
        <authorList>
            <person name="El-Sayed N."/>
            <person name="Caler E."/>
            <person name="Inman J."/>
            <person name="Amedeo P."/>
            <person name="Hass B."/>
            <person name="Wortman J."/>
        </authorList>
    </citation>
    <scope>NUCLEOTIDE SEQUENCE [LARGE SCALE GENOMIC DNA]</scope>
    <source>
        <strain evidence="11">ATCC 50983 / TXsc</strain>
    </source>
</reference>
<dbReference type="InterPro" id="IPR020846">
    <property type="entry name" value="MFS_dom"/>
</dbReference>
<feature type="transmembrane region" description="Helical" evidence="8">
    <location>
        <begin position="412"/>
        <end position="433"/>
    </location>
</feature>
<keyword evidence="11" id="KW-1185">Reference proteome</keyword>
<proteinExistence type="predicted"/>
<feature type="transmembrane region" description="Helical" evidence="8">
    <location>
        <begin position="296"/>
        <end position="315"/>
    </location>
</feature>
<feature type="transmembrane region" description="Helical" evidence="8">
    <location>
        <begin position="347"/>
        <end position="368"/>
    </location>
</feature>
<evidence type="ECO:0000259" key="9">
    <source>
        <dbReference type="PROSITE" id="PS50850"/>
    </source>
</evidence>
<gene>
    <name evidence="10" type="ORF">Pmar_PMAR021424</name>
</gene>
<dbReference type="AlphaFoldDB" id="C5KX89"/>
<keyword evidence="2" id="KW-0813">Transport</keyword>
<evidence type="ECO:0000313" key="10">
    <source>
        <dbReference type="EMBL" id="EER10945.1"/>
    </source>
</evidence>
<feature type="transmembrane region" description="Helical" evidence="8">
    <location>
        <begin position="204"/>
        <end position="224"/>
    </location>
</feature>
<dbReference type="InterPro" id="IPR011701">
    <property type="entry name" value="MFS"/>
</dbReference>
<dbReference type="OrthoDB" id="419174at2759"/>
<dbReference type="RefSeq" id="XP_002779150.1">
    <property type="nucleotide sequence ID" value="XM_002779104.1"/>
</dbReference>
<evidence type="ECO:0000256" key="2">
    <source>
        <dbReference type="ARBA" id="ARBA00022448"/>
    </source>
</evidence>
<dbReference type="Proteomes" id="UP000007800">
    <property type="component" value="Unassembled WGS sequence"/>
</dbReference>
<feature type="domain" description="Major facilitator superfamily (MFS) profile" evidence="9">
    <location>
        <begin position="49"/>
        <end position="437"/>
    </location>
</feature>
<keyword evidence="4 8" id="KW-0812">Transmembrane</keyword>
<feature type="transmembrane region" description="Helical" evidence="8">
    <location>
        <begin position="87"/>
        <end position="106"/>
    </location>
</feature>
<accession>C5KX89</accession>
<evidence type="ECO:0000256" key="3">
    <source>
        <dbReference type="ARBA" id="ARBA00022475"/>
    </source>
</evidence>
<dbReference type="PROSITE" id="PS50850">
    <property type="entry name" value="MFS"/>
    <property type="match status" value="1"/>
</dbReference>
<feature type="transmembrane region" description="Helical" evidence="8">
    <location>
        <begin position="143"/>
        <end position="163"/>
    </location>
</feature>
<dbReference type="EMBL" id="GG677119">
    <property type="protein sequence ID" value="EER10945.1"/>
    <property type="molecule type" value="Genomic_DNA"/>
</dbReference>
<evidence type="ECO:0000256" key="5">
    <source>
        <dbReference type="ARBA" id="ARBA00022989"/>
    </source>
</evidence>
<feature type="transmembrane region" description="Helical" evidence="8">
    <location>
        <begin position="253"/>
        <end position="276"/>
    </location>
</feature>
<evidence type="ECO:0000256" key="8">
    <source>
        <dbReference type="SAM" id="Phobius"/>
    </source>
</evidence>
<dbReference type="InterPro" id="IPR036259">
    <property type="entry name" value="MFS_trans_sf"/>
</dbReference>
<dbReference type="GO" id="GO:0022857">
    <property type="term" value="F:transmembrane transporter activity"/>
    <property type="evidence" value="ECO:0007669"/>
    <property type="project" value="InterPro"/>
</dbReference>
<feature type="transmembrane region" description="Helical" evidence="8">
    <location>
        <begin position="50"/>
        <end position="75"/>
    </location>
</feature>
<dbReference type="GO" id="GO:0005886">
    <property type="term" value="C:plasma membrane"/>
    <property type="evidence" value="ECO:0007669"/>
    <property type="project" value="UniProtKB-SubCell"/>
</dbReference>
<keyword evidence="6 8" id="KW-0472">Membrane</keyword>
<feature type="transmembrane region" description="Helical" evidence="8">
    <location>
        <begin position="175"/>
        <end position="198"/>
    </location>
</feature>
<dbReference type="GeneID" id="9055979"/>